<evidence type="ECO:0000256" key="2">
    <source>
        <dbReference type="ARBA" id="ARBA00022488"/>
    </source>
</evidence>
<evidence type="ECO:0000313" key="7">
    <source>
        <dbReference type="EMBL" id="KZM72692.1"/>
    </source>
</evidence>
<organism evidence="7 8">
    <name type="scientific">Nocardia terpenica</name>
    <dbReference type="NCBI Taxonomy" id="455432"/>
    <lineage>
        <taxon>Bacteria</taxon>
        <taxon>Bacillati</taxon>
        <taxon>Actinomycetota</taxon>
        <taxon>Actinomycetes</taxon>
        <taxon>Mycobacteriales</taxon>
        <taxon>Nocardiaceae</taxon>
        <taxon>Nocardia</taxon>
    </lineage>
</organism>
<comment type="caution">
    <text evidence="5">Lacks conserved residue(s) required for the propagation of feature annotation.</text>
</comment>
<dbReference type="InterPro" id="IPR041380">
    <property type="entry name" value="Acetyltransf_17"/>
</dbReference>
<dbReference type="InterPro" id="IPR016181">
    <property type="entry name" value="Acyl_CoA_acyltransferase"/>
</dbReference>
<dbReference type="HAMAP" id="MF_01812">
    <property type="entry name" value="Eis"/>
    <property type="match status" value="1"/>
</dbReference>
<sequence length="424" mass="45553">MNDVGVRPWRADRDEFAELFRLNRLAFGTDFSPAIRRIGESLFEPGRALLAEVDDGAGTVLAGKVEAYSLEMAVPGRTVLPTAGLTWVAVLPTHRGRGLFTALVQRHLADLHERGDGTAADASPPGGEALSILYASRAGGYHRFGYGLATRHLRMTIPAGACLHPEAERDPALSLLLGTYAELNEPAEQLYARLVPQRPGMLARGGSLRELATPETGSGGAEARCVLVTDDRGPRAFARFLVQSGWSNGTPRNTITVIEAHSVDAAAARMLWRFFLEHDTSAAVHAANIAVDDPLLHWLADTRRPQPTLVDGLYLRVVDIGRALAARRYCADVDLVLEVSDPVCPWNTGRWRLLGGPDGASCDRTGKPADLRLSAAELGAIYLGGTAIDELARAGRIREQRPGRATLASAAFGSPVAPWSAFSF</sequence>
<keyword evidence="8" id="KW-1185">Reference proteome</keyword>
<dbReference type="SUPFAM" id="SSF55718">
    <property type="entry name" value="SCP-like"/>
    <property type="match status" value="1"/>
</dbReference>
<dbReference type="GO" id="GO:0034069">
    <property type="term" value="F:aminoglycoside N-acetyltransferase activity"/>
    <property type="evidence" value="ECO:0007669"/>
    <property type="project" value="TreeGrafter"/>
</dbReference>
<dbReference type="InterPro" id="IPR036527">
    <property type="entry name" value="SCP2_sterol-bd_dom_sf"/>
</dbReference>
<dbReference type="STRING" id="455432.AWN90_28335"/>
<dbReference type="Pfam" id="PF13530">
    <property type="entry name" value="SCP2_2"/>
    <property type="match status" value="1"/>
</dbReference>
<reference evidence="7 8" key="1">
    <citation type="submission" date="2016-04" db="EMBL/GenBank/DDBJ databases">
        <authorList>
            <person name="Evans L.H."/>
            <person name="Alamgir A."/>
            <person name="Owens N."/>
            <person name="Weber N.D."/>
            <person name="Virtaneva K."/>
            <person name="Barbian K."/>
            <person name="Babar A."/>
            <person name="Rosenke K."/>
        </authorList>
    </citation>
    <scope>NUCLEOTIDE SEQUENCE [LARGE SCALE GENOMIC DNA]</scope>
    <source>
        <strain evidence="7 8">IFM 0406</strain>
    </source>
</reference>
<evidence type="ECO:0000259" key="6">
    <source>
        <dbReference type="PROSITE" id="PS51186"/>
    </source>
</evidence>
<keyword evidence="2" id="KW-1036">Host cytoplasmic vesicle</keyword>
<dbReference type="CDD" id="cd04301">
    <property type="entry name" value="NAT_SF"/>
    <property type="match status" value="1"/>
</dbReference>
<dbReference type="NCBIfam" id="NF002367">
    <property type="entry name" value="PRK01346.1-4"/>
    <property type="match status" value="1"/>
</dbReference>
<evidence type="ECO:0000256" key="5">
    <source>
        <dbReference type="HAMAP-Rule" id="MF_01812"/>
    </source>
</evidence>
<dbReference type="GO" id="GO:0030649">
    <property type="term" value="P:aminoglycoside antibiotic catabolic process"/>
    <property type="evidence" value="ECO:0007669"/>
    <property type="project" value="TreeGrafter"/>
</dbReference>
<protein>
    <recommendedName>
        <fullName evidence="6">N-acetyltransferase domain-containing protein</fullName>
    </recommendedName>
</protein>
<keyword evidence="4 5" id="KW-0012">Acyltransferase</keyword>
<dbReference type="PROSITE" id="PS51186">
    <property type="entry name" value="GNAT"/>
    <property type="match status" value="1"/>
</dbReference>
<comment type="caution">
    <text evidence="7">The sequence shown here is derived from an EMBL/GenBank/DDBJ whole genome shotgun (WGS) entry which is preliminary data.</text>
</comment>
<dbReference type="Gene3D" id="3.40.630.30">
    <property type="match status" value="2"/>
</dbReference>
<feature type="active site" description="Proton donor" evidence="5">
    <location>
        <position position="141"/>
    </location>
</feature>
<dbReference type="InterPro" id="IPR025559">
    <property type="entry name" value="Eis_dom"/>
</dbReference>
<dbReference type="InterPro" id="IPR051554">
    <property type="entry name" value="Acetyltransferase_Eis"/>
</dbReference>
<evidence type="ECO:0000256" key="3">
    <source>
        <dbReference type="ARBA" id="ARBA00022679"/>
    </source>
</evidence>
<feature type="binding site" evidence="5">
    <location>
        <begin position="96"/>
        <end position="101"/>
    </location>
    <ligand>
        <name>acetyl-CoA</name>
        <dbReference type="ChEBI" id="CHEBI:57288"/>
    </ligand>
</feature>
<comment type="similarity">
    <text evidence="1 5">Belongs to the acetyltransferase Eis family.</text>
</comment>
<dbReference type="InterPro" id="IPR000182">
    <property type="entry name" value="GNAT_dom"/>
</dbReference>
<dbReference type="PANTHER" id="PTHR37817:SF1">
    <property type="entry name" value="N-ACETYLTRANSFERASE EIS"/>
    <property type="match status" value="1"/>
</dbReference>
<proteinExistence type="inferred from homology"/>
<evidence type="ECO:0000313" key="8">
    <source>
        <dbReference type="Proteomes" id="UP000076512"/>
    </source>
</evidence>
<dbReference type="RefSeq" id="WP_067588817.1">
    <property type="nucleotide sequence ID" value="NZ_JABMCZ010000005.1"/>
</dbReference>
<name>A0A164LRV5_9NOCA</name>
<dbReference type="AlphaFoldDB" id="A0A164LRV5"/>
<feature type="binding site" evidence="5">
    <location>
        <begin position="88"/>
        <end position="90"/>
    </location>
    <ligand>
        <name>acetyl-CoA</name>
        <dbReference type="ChEBI" id="CHEBI:57288"/>
    </ligand>
</feature>
<accession>A0A164LRV5</accession>
<comment type="subunit">
    <text evidence="5">Homohexamer; trimer of dimers.</text>
</comment>
<feature type="active site" description="Proton acceptor; via carboxylate" evidence="5">
    <location>
        <position position="424"/>
    </location>
</feature>
<dbReference type="PANTHER" id="PTHR37817">
    <property type="entry name" value="N-ACETYLTRANSFERASE EIS"/>
    <property type="match status" value="1"/>
</dbReference>
<dbReference type="SUPFAM" id="SSF55729">
    <property type="entry name" value="Acyl-CoA N-acyltransferases (Nat)"/>
    <property type="match status" value="1"/>
</dbReference>
<dbReference type="EMBL" id="LWGR01000007">
    <property type="protein sequence ID" value="KZM72692.1"/>
    <property type="molecule type" value="Genomic_DNA"/>
</dbReference>
<dbReference type="Pfam" id="PF13527">
    <property type="entry name" value="Acetyltransf_9"/>
    <property type="match status" value="1"/>
</dbReference>
<dbReference type="Pfam" id="PF17668">
    <property type="entry name" value="Acetyltransf_17"/>
    <property type="match status" value="1"/>
</dbReference>
<evidence type="ECO:0000256" key="1">
    <source>
        <dbReference type="ARBA" id="ARBA00009213"/>
    </source>
</evidence>
<dbReference type="OrthoDB" id="8399956at2"/>
<dbReference type="Gene3D" id="3.30.1050.10">
    <property type="entry name" value="SCP2 sterol-binding domain"/>
    <property type="match status" value="1"/>
</dbReference>
<feature type="domain" description="N-acetyltransferase" evidence="6">
    <location>
        <begin position="4"/>
        <end position="160"/>
    </location>
</feature>
<evidence type="ECO:0000256" key="4">
    <source>
        <dbReference type="ARBA" id="ARBA00023315"/>
    </source>
</evidence>
<gene>
    <name evidence="7" type="ORF">AWN90_28335</name>
</gene>
<keyword evidence="3 5" id="KW-0808">Transferase</keyword>
<dbReference type="Proteomes" id="UP000076512">
    <property type="component" value="Unassembled WGS sequence"/>
</dbReference>
<dbReference type="InterPro" id="IPR022902">
    <property type="entry name" value="NAcTrfase_Eis"/>
</dbReference>